<keyword evidence="1" id="KW-0732">Signal</keyword>
<evidence type="ECO:0000313" key="4">
    <source>
        <dbReference type="EMBL" id="MBE9667160.1"/>
    </source>
</evidence>
<feature type="domain" description="Non-reducing end beta-L-arabinofuranosidase-like GH127 middle" evidence="3">
    <location>
        <begin position="384"/>
        <end position="469"/>
    </location>
</feature>
<dbReference type="InterPro" id="IPR008928">
    <property type="entry name" value="6-hairpin_glycosidase_sf"/>
</dbReference>
<gene>
    <name evidence="4" type="ORF">IRJ18_12380</name>
</gene>
<keyword evidence="5" id="KW-1185">Reference proteome</keyword>
<reference evidence="4 5" key="1">
    <citation type="submission" date="2020-10" db="EMBL/GenBank/DDBJ databases">
        <title>Mucilaginibacter mali sp. nov., isolated from rhizosphere soil of apple orchard.</title>
        <authorList>
            <person name="Lee J.-S."/>
            <person name="Kim H.S."/>
            <person name="Kim J.-S."/>
        </authorList>
    </citation>
    <scope>NUCLEOTIDE SEQUENCE [LARGE SCALE GENOMIC DNA]</scope>
    <source>
        <strain evidence="4 5">KCTC 23157</strain>
    </source>
</reference>
<dbReference type="PANTHER" id="PTHR43465:SF2">
    <property type="entry name" value="DUF1680 DOMAIN PROTEIN (AFU_ORTHOLOGUE AFUA_1G08910)"/>
    <property type="match status" value="1"/>
</dbReference>
<dbReference type="Proteomes" id="UP000632774">
    <property type="component" value="Unassembled WGS sequence"/>
</dbReference>
<dbReference type="InterPro" id="IPR049046">
    <property type="entry name" value="Beta-AFase-like_GH127_middle"/>
</dbReference>
<evidence type="ECO:0000259" key="3">
    <source>
        <dbReference type="Pfam" id="PF20736"/>
    </source>
</evidence>
<comment type="caution">
    <text evidence="4">The sequence shown here is derived from an EMBL/GenBank/DDBJ whole genome shotgun (WGS) entry which is preliminary data.</text>
</comment>
<dbReference type="SUPFAM" id="SSF48208">
    <property type="entry name" value="Six-hairpin glycosidases"/>
    <property type="match status" value="1"/>
</dbReference>
<feature type="chain" id="PRO_5045401126" evidence="1">
    <location>
        <begin position="25"/>
        <end position="610"/>
    </location>
</feature>
<name>A0ABR9XIV8_9SPHI</name>
<evidence type="ECO:0000313" key="5">
    <source>
        <dbReference type="Proteomes" id="UP000632774"/>
    </source>
</evidence>
<organism evidence="4 5">
    <name type="scientific">Mucilaginibacter boryungensis</name>
    <dbReference type="NCBI Taxonomy" id="768480"/>
    <lineage>
        <taxon>Bacteria</taxon>
        <taxon>Pseudomonadati</taxon>
        <taxon>Bacteroidota</taxon>
        <taxon>Sphingobacteriia</taxon>
        <taxon>Sphingobacteriales</taxon>
        <taxon>Sphingobacteriaceae</taxon>
        <taxon>Mucilaginibacter</taxon>
    </lineage>
</organism>
<accession>A0ABR9XIV8</accession>
<dbReference type="PANTHER" id="PTHR43465">
    <property type="entry name" value="DUF1680 DOMAIN PROTEIN (AFU_ORTHOLOGUE AFUA_1G08910)"/>
    <property type="match status" value="1"/>
</dbReference>
<dbReference type="InterPro" id="IPR049174">
    <property type="entry name" value="Beta-AFase-like"/>
</dbReference>
<feature type="signal peptide" evidence="1">
    <location>
        <begin position="1"/>
        <end position="24"/>
    </location>
</feature>
<evidence type="ECO:0000259" key="2">
    <source>
        <dbReference type="Pfam" id="PF07944"/>
    </source>
</evidence>
<dbReference type="InterPro" id="IPR012878">
    <property type="entry name" value="Beta-AFase-like_GH127_cat"/>
</dbReference>
<dbReference type="Pfam" id="PF20736">
    <property type="entry name" value="Glyco_hydro127M"/>
    <property type="match status" value="1"/>
</dbReference>
<dbReference type="GO" id="GO:0016787">
    <property type="term" value="F:hydrolase activity"/>
    <property type="evidence" value="ECO:0007669"/>
    <property type="project" value="UniProtKB-KW"/>
</dbReference>
<proteinExistence type="predicted"/>
<protein>
    <submittedName>
        <fullName evidence="4">Glycoside hydrolase family 127 protein</fullName>
    </submittedName>
</protein>
<dbReference type="RefSeq" id="WP_194106510.1">
    <property type="nucleotide sequence ID" value="NZ_JADFFM010000001.1"/>
</dbReference>
<dbReference type="EMBL" id="JADFFM010000001">
    <property type="protein sequence ID" value="MBE9667160.1"/>
    <property type="molecule type" value="Genomic_DNA"/>
</dbReference>
<dbReference type="Pfam" id="PF07944">
    <property type="entry name" value="Beta-AFase-like_GH127_cat"/>
    <property type="match status" value="1"/>
</dbReference>
<sequence length="610" mass="69280">MKQIKRRVIGMALLMFIHATYGIAQVNGRAAGELAYRINMAYRRLTENVYKPVFTEKFILADVNIEHDNARRFYNFSGDLSGRYIEVMSLMGENRTKVNLHQLVKDAIKYQGPDGRFGDQRLIFSEDQIGKQHMALLWGNGRMLVGLLAYYNRYHDKEVLAAAVKLGDFFIKAYGVCAAPEIVKRLDGFGATGIICVTQFIEGLVTLSQLTGDHKYSEQASKAYKLLPDRGKQHSHGYLTTLRGVLMLYDYDKNAADLTYVKNAYDNLIASGDYTIFGSVREYFGKDAIERDEGCSTADFVRLSLGLYKVTGEVKYLEKGELALFNALFFNQYYTGDFGHHIITETGSEPHYLHAAWWCCTMHGLRALYDVQQNYIINNASSKIKVDLYLDVNYKSKDADIAIQRFKKAGDTLFYQFQIRQINKQILFRMPGWASNAVCYINGKKEVPNIANGYISFNRAIKADDRISIGFLLKKAIITASGENIPISEIKGTIKGVLHYGPYILGVDDKADPDFTAEPNNNILYSKSVTLIKNNIHHNLEKVSFLSDTYLSINYQHGGYPSSYQTVLRPISELTFDRHGYLLLSITYATDKNATDLQRKDSMQNPWRKK</sequence>
<keyword evidence="4" id="KW-0378">Hydrolase</keyword>
<evidence type="ECO:0000256" key="1">
    <source>
        <dbReference type="SAM" id="SignalP"/>
    </source>
</evidence>
<feature type="domain" description="Non-reducing end beta-L-arabinofuranosidase-like GH127 catalytic" evidence="2">
    <location>
        <begin position="35"/>
        <end position="371"/>
    </location>
</feature>